<evidence type="ECO:0000256" key="2">
    <source>
        <dbReference type="SAM" id="Phobius"/>
    </source>
</evidence>
<feature type="region of interest" description="Disordered" evidence="1">
    <location>
        <begin position="86"/>
        <end position="109"/>
    </location>
</feature>
<dbReference type="OrthoDB" id="48271at2759"/>
<dbReference type="KEGG" id="fcy:FRACYDRAFT_235474"/>
<feature type="transmembrane region" description="Helical" evidence="2">
    <location>
        <begin position="342"/>
        <end position="364"/>
    </location>
</feature>
<feature type="transmembrane region" description="Helical" evidence="2">
    <location>
        <begin position="393"/>
        <end position="416"/>
    </location>
</feature>
<protein>
    <submittedName>
        <fullName evidence="3">Uncharacterized protein</fullName>
    </submittedName>
</protein>
<sequence>MFAAIGYANVFQQAGIMGENFTNFDSIFRVGRGFRHNYFYSKEFYDQTVLAEPPLELEQFVKQWMGTYYNISSIVSNETLVKCDTSKIDSDSDSEDDKEPNYDPDDEPSDNLFDLCILLEEYNFDWAQFMDAMLTAASTEYGDPNFTSLKVSPNNRHTSMKKTDLLIQAALTPNSRVRHNETNSTTGVYLGYDDNEETKLFTVPLSFAIVIDDSGTKYVYGTDDITNNNSNIEISGSGLYTYTVDNTPVEFSWKDWSPFYLYPGNGGNIIINSTDLIIGDTPVNKVGKFQQPFNGSDQTTVIQAASISSSAGGPYSPLNPSVYAHTFSIGSYTIEGATLATVWRVLAGLAVGLFVGVIIGYLPLVFCQSRDDDNDDDDDDDDEKKKKKKKERIGTIMIVFGVCCGIVVACLTGVFVGAGSIVIPNIYDNGVERVYNNSDFDAFAVCSQWPFPCGEQDSMIIDGWLIDNPALVIDIGHHQQKYDFDTTTSNSSNNKYTLKVIITNTNQKWDGDEWDHAQILQYFSTYFNQNIPPGGFLWGPGYFAPYRSPQIFQEYVSTSDIDALIKPIFDSNMTTARLNGTTIDNPSFGVYAGQQVEILLLNLNEDITTLVVGKDNVEKYTQPLADMTRHIASNQELVERVRNFVEN</sequence>
<proteinExistence type="predicted"/>
<keyword evidence="2" id="KW-1133">Transmembrane helix</keyword>
<keyword evidence="2" id="KW-0472">Membrane</keyword>
<dbReference type="Proteomes" id="UP000095751">
    <property type="component" value="Unassembled WGS sequence"/>
</dbReference>
<gene>
    <name evidence="3" type="ORF">FRACYDRAFT_235474</name>
</gene>
<accession>A0A1E7FMM9</accession>
<evidence type="ECO:0000313" key="4">
    <source>
        <dbReference type="Proteomes" id="UP000095751"/>
    </source>
</evidence>
<evidence type="ECO:0000256" key="1">
    <source>
        <dbReference type="SAM" id="MobiDB-lite"/>
    </source>
</evidence>
<dbReference type="AlphaFoldDB" id="A0A1E7FMM9"/>
<keyword evidence="2" id="KW-0812">Transmembrane</keyword>
<organism evidence="3 4">
    <name type="scientific">Fragilariopsis cylindrus CCMP1102</name>
    <dbReference type="NCBI Taxonomy" id="635003"/>
    <lineage>
        <taxon>Eukaryota</taxon>
        <taxon>Sar</taxon>
        <taxon>Stramenopiles</taxon>
        <taxon>Ochrophyta</taxon>
        <taxon>Bacillariophyta</taxon>
        <taxon>Bacillariophyceae</taxon>
        <taxon>Bacillariophycidae</taxon>
        <taxon>Bacillariales</taxon>
        <taxon>Bacillariaceae</taxon>
        <taxon>Fragilariopsis</taxon>
    </lineage>
</organism>
<keyword evidence="4" id="KW-1185">Reference proteome</keyword>
<dbReference type="EMBL" id="KV784355">
    <property type="protein sequence ID" value="OEU19420.1"/>
    <property type="molecule type" value="Genomic_DNA"/>
</dbReference>
<evidence type="ECO:0000313" key="3">
    <source>
        <dbReference type="EMBL" id="OEU19420.1"/>
    </source>
</evidence>
<name>A0A1E7FMM9_9STRA</name>
<feature type="compositionally biased region" description="Acidic residues" evidence="1">
    <location>
        <begin position="91"/>
        <end position="109"/>
    </location>
</feature>
<dbReference type="InParanoid" id="A0A1E7FMM9"/>
<reference evidence="3 4" key="1">
    <citation type="submission" date="2016-09" db="EMBL/GenBank/DDBJ databases">
        <title>Extensive genetic diversity and differential bi-allelic expression allows diatom success in the polar Southern Ocean.</title>
        <authorList>
            <consortium name="DOE Joint Genome Institute"/>
            <person name="Mock T."/>
            <person name="Otillar R.P."/>
            <person name="Strauss J."/>
            <person name="Dupont C."/>
            <person name="Frickenhaus S."/>
            <person name="Maumus F."/>
            <person name="Mcmullan M."/>
            <person name="Sanges R."/>
            <person name="Schmutz J."/>
            <person name="Toseland A."/>
            <person name="Valas R."/>
            <person name="Veluchamy A."/>
            <person name="Ward B.J."/>
            <person name="Allen A."/>
            <person name="Barry K."/>
            <person name="Falciatore A."/>
            <person name="Ferrante M."/>
            <person name="Fortunato A.E."/>
            <person name="Gloeckner G."/>
            <person name="Gruber A."/>
            <person name="Hipkin R."/>
            <person name="Janech M."/>
            <person name="Kroth P."/>
            <person name="Leese F."/>
            <person name="Lindquist E."/>
            <person name="Lyon B.R."/>
            <person name="Martin J."/>
            <person name="Mayer C."/>
            <person name="Parker M."/>
            <person name="Quesneville H."/>
            <person name="Raymond J."/>
            <person name="Uhlig C."/>
            <person name="Valentin K.U."/>
            <person name="Worden A.Z."/>
            <person name="Armbrust E.V."/>
            <person name="Bowler C."/>
            <person name="Green B."/>
            <person name="Moulton V."/>
            <person name="Van Oosterhout C."/>
            <person name="Grigoriev I."/>
        </authorList>
    </citation>
    <scope>NUCLEOTIDE SEQUENCE [LARGE SCALE GENOMIC DNA]</scope>
    <source>
        <strain evidence="3 4">CCMP1102</strain>
    </source>
</reference>